<dbReference type="PATRIC" id="fig|1008153.3.peg.4461"/>
<sequence length="37" mass="4447">MSPLRYCHIYQNIHLLILSYEDGIPFMKKTMLEDSFV</sequence>
<proteinExistence type="predicted"/>
<keyword evidence="2" id="KW-1185">Reference proteome</keyword>
<organism evidence="1 2">
    <name type="scientific">Halalkalicoccus paucihalophilus</name>
    <dbReference type="NCBI Taxonomy" id="1008153"/>
    <lineage>
        <taxon>Archaea</taxon>
        <taxon>Methanobacteriati</taxon>
        <taxon>Methanobacteriota</taxon>
        <taxon>Stenosarchaea group</taxon>
        <taxon>Halobacteria</taxon>
        <taxon>Halobacteriales</taxon>
        <taxon>Halococcaceae</taxon>
        <taxon>Halalkalicoccus</taxon>
    </lineage>
</organism>
<accession>A0A151A949</accession>
<evidence type="ECO:0000313" key="2">
    <source>
        <dbReference type="Proteomes" id="UP000075321"/>
    </source>
</evidence>
<reference evidence="1 2" key="1">
    <citation type="submission" date="2016-02" db="EMBL/GenBank/DDBJ databases">
        <title>Genome sequence of Halalkalicoccus paucihalophilus DSM 24557.</title>
        <authorList>
            <person name="Poehlein A."/>
            <person name="Daniel R."/>
        </authorList>
    </citation>
    <scope>NUCLEOTIDE SEQUENCE [LARGE SCALE GENOMIC DNA]</scope>
    <source>
        <strain evidence="1 2">DSM 24557</strain>
    </source>
</reference>
<evidence type="ECO:0000313" key="1">
    <source>
        <dbReference type="EMBL" id="KYH24080.1"/>
    </source>
</evidence>
<protein>
    <submittedName>
        <fullName evidence="1">Uncharacterized protein</fullName>
    </submittedName>
</protein>
<dbReference type="AlphaFoldDB" id="A0A151A949"/>
<name>A0A151A949_9EURY</name>
<dbReference type="Proteomes" id="UP000075321">
    <property type="component" value="Unassembled WGS sequence"/>
</dbReference>
<dbReference type="EMBL" id="LTAZ01000017">
    <property type="protein sequence ID" value="KYH24080.1"/>
    <property type="molecule type" value="Genomic_DNA"/>
</dbReference>
<comment type="caution">
    <text evidence="1">The sequence shown here is derived from an EMBL/GenBank/DDBJ whole genome shotgun (WGS) entry which is preliminary data.</text>
</comment>
<gene>
    <name evidence="1" type="ORF">HAPAU_41590</name>
</gene>